<organism evidence="1 2">
    <name type="scientific">Photobacterium aquimaris</name>
    <dbReference type="NCBI Taxonomy" id="512643"/>
    <lineage>
        <taxon>Bacteria</taxon>
        <taxon>Pseudomonadati</taxon>
        <taxon>Pseudomonadota</taxon>
        <taxon>Gammaproteobacteria</taxon>
        <taxon>Vibrionales</taxon>
        <taxon>Vibrionaceae</taxon>
        <taxon>Photobacterium</taxon>
    </lineage>
</organism>
<accession>A0A2T3I0K2</accession>
<comment type="caution">
    <text evidence="1">The sequence shown here is derived from an EMBL/GenBank/DDBJ whole genome shotgun (WGS) entry which is preliminary data.</text>
</comment>
<dbReference type="EMBL" id="PYLY01000007">
    <property type="protein sequence ID" value="PSU10030.1"/>
    <property type="molecule type" value="Genomic_DNA"/>
</dbReference>
<evidence type="ECO:0000313" key="2">
    <source>
        <dbReference type="Proteomes" id="UP000241858"/>
    </source>
</evidence>
<dbReference type="AlphaFoldDB" id="A0A2T3I0K2"/>
<protein>
    <submittedName>
        <fullName evidence="1">Uncharacterized protein</fullName>
    </submittedName>
</protein>
<evidence type="ECO:0000313" key="1">
    <source>
        <dbReference type="EMBL" id="PSU10030.1"/>
    </source>
</evidence>
<dbReference type="Proteomes" id="UP000241858">
    <property type="component" value="Unassembled WGS sequence"/>
</dbReference>
<proteinExistence type="predicted"/>
<name>A0A2T3I0K2_9GAMM</name>
<sequence>MRFIISIGSLINLQLSLFFKDLAMRVNFSSTLDLSISIFSIIATSNEYGIIMIDKGSLAVFSWERVTALLNGHVFNSNKNL</sequence>
<reference evidence="1 2" key="1">
    <citation type="submission" date="2018-03" db="EMBL/GenBank/DDBJ databases">
        <title>Whole genome sequencing of Histamine producing bacteria.</title>
        <authorList>
            <person name="Butler K."/>
        </authorList>
    </citation>
    <scope>NUCLEOTIDE SEQUENCE [LARGE SCALE GENOMIC DNA]</scope>
    <source>
        <strain evidence="1 2">DSM 23343</strain>
    </source>
</reference>
<gene>
    <name evidence="1" type="ORF">C0W81_04725</name>
</gene>